<dbReference type="AlphaFoldDB" id="A0A6G1HLJ8"/>
<sequence length="68" mass="7605">MFSTLQPHRPQVRPNPFPAQQTRQYDPATTHPVFFSGTLRKAPAARMNAGTNPAAAGYVVQERREVKL</sequence>
<evidence type="ECO:0000313" key="3">
    <source>
        <dbReference type="Proteomes" id="UP000799640"/>
    </source>
</evidence>
<evidence type="ECO:0000313" key="2">
    <source>
        <dbReference type="EMBL" id="KAF2396707.1"/>
    </source>
</evidence>
<feature type="region of interest" description="Disordered" evidence="1">
    <location>
        <begin position="1"/>
        <end position="31"/>
    </location>
</feature>
<gene>
    <name evidence="2" type="ORF">EJ06DRAFT_533969</name>
</gene>
<reference evidence="2" key="1">
    <citation type="journal article" date="2020" name="Stud. Mycol.">
        <title>101 Dothideomycetes genomes: a test case for predicting lifestyles and emergence of pathogens.</title>
        <authorList>
            <person name="Haridas S."/>
            <person name="Albert R."/>
            <person name="Binder M."/>
            <person name="Bloem J."/>
            <person name="Labutti K."/>
            <person name="Salamov A."/>
            <person name="Andreopoulos B."/>
            <person name="Baker S."/>
            <person name="Barry K."/>
            <person name="Bills G."/>
            <person name="Bluhm B."/>
            <person name="Cannon C."/>
            <person name="Castanera R."/>
            <person name="Culley D."/>
            <person name="Daum C."/>
            <person name="Ezra D."/>
            <person name="Gonzalez J."/>
            <person name="Henrissat B."/>
            <person name="Kuo A."/>
            <person name="Liang C."/>
            <person name="Lipzen A."/>
            <person name="Lutzoni F."/>
            <person name="Magnuson J."/>
            <person name="Mondo S."/>
            <person name="Nolan M."/>
            <person name="Ohm R."/>
            <person name="Pangilinan J."/>
            <person name="Park H.-J."/>
            <person name="Ramirez L."/>
            <person name="Alfaro M."/>
            <person name="Sun H."/>
            <person name="Tritt A."/>
            <person name="Yoshinaga Y."/>
            <person name="Zwiers L.-H."/>
            <person name="Turgeon B."/>
            <person name="Goodwin S."/>
            <person name="Spatafora J."/>
            <person name="Crous P."/>
            <person name="Grigoriev I."/>
        </authorList>
    </citation>
    <scope>NUCLEOTIDE SEQUENCE</scope>
    <source>
        <strain evidence="2">CBS 262.69</strain>
    </source>
</reference>
<dbReference type="EMBL" id="ML996706">
    <property type="protein sequence ID" value="KAF2396707.1"/>
    <property type="molecule type" value="Genomic_DNA"/>
</dbReference>
<dbReference type="Proteomes" id="UP000799640">
    <property type="component" value="Unassembled WGS sequence"/>
</dbReference>
<organism evidence="2 3">
    <name type="scientific">Trichodelitschia bisporula</name>
    <dbReference type="NCBI Taxonomy" id="703511"/>
    <lineage>
        <taxon>Eukaryota</taxon>
        <taxon>Fungi</taxon>
        <taxon>Dikarya</taxon>
        <taxon>Ascomycota</taxon>
        <taxon>Pezizomycotina</taxon>
        <taxon>Dothideomycetes</taxon>
        <taxon>Dothideomycetes incertae sedis</taxon>
        <taxon>Phaeotrichales</taxon>
        <taxon>Phaeotrichaceae</taxon>
        <taxon>Trichodelitschia</taxon>
    </lineage>
</organism>
<name>A0A6G1HLJ8_9PEZI</name>
<dbReference type="OrthoDB" id="3535086at2759"/>
<keyword evidence="3" id="KW-1185">Reference proteome</keyword>
<accession>A0A6G1HLJ8</accession>
<evidence type="ECO:0000256" key="1">
    <source>
        <dbReference type="SAM" id="MobiDB-lite"/>
    </source>
</evidence>
<protein>
    <submittedName>
        <fullName evidence="2">Uncharacterized protein</fullName>
    </submittedName>
</protein>
<proteinExistence type="predicted"/>